<evidence type="ECO:0008006" key="4">
    <source>
        <dbReference type="Google" id="ProtNLM"/>
    </source>
</evidence>
<sequence length="120" mass="12309">MAFSDPQSIDPGTGAVSLPRTSSGANTGTFTSADGSLVLTVASILGKRTRRTARITLNKIVTDPYVTDRNVPVSASFYVVLDTPSVGFTAAEMKSAVIGLATWLTASSGAKTAQLVGGEN</sequence>
<feature type="compositionally biased region" description="Polar residues" evidence="1">
    <location>
        <begin position="19"/>
        <end position="32"/>
    </location>
</feature>
<evidence type="ECO:0000313" key="2">
    <source>
        <dbReference type="EMBL" id="QDH87709.1"/>
    </source>
</evidence>
<feature type="region of interest" description="Disordered" evidence="1">
    <location>
        <begin position="1"/>
        <end position="32"/>
    </location>
</feature>
<protein>
    <recommendedName>
        <fullName evidence="4">Coat protein</fullName>
    </recommendedName>
</protein>
<proteinExistence type="predicted"/>
<accession>A0A514D543</accession>
<gene>
    <name evidence="2" type="ORF">H4Bulk462750_000002</name>
    <name evidence="3" type="ORF">H4Bulk47296_000002</name>
</gene>
<dbReference type="EMBL" id="MN033576">
    <property type="protein sequence ID" value="QDH87709.1"/>
    <property type="molecule type" value="Genomic_RNA"/>
</dbReference>
<reference evidence="3" key="1">
    <citation type="submission" date="2019-05" db="EMBL/GenBank/DDBJ databases">
        <title>Metatranscriptomic reconstruction reveals RNA viruses with the potential to shape carbon cycling in soil.</title>
        <authorList>
            <person name="Starr E.P."/>
            <person name="Nuccio E."/>
            <person name="Pett-Ridge J."/>
            <person name="Banfield J.F."/>
            <person name="Firestone M.K."/>
        </authorList>
    </citation>
    <scope>NUCLEOTIDE SEQUENCE</scope>
    <source>
        <strain evidence="2">H4_Bulk_46_scaffold_2750</strain>
        <strain evidence="3">H4_Bulk_47_scaffold_296</strain>
    </source>
</reference>
<evidence type="ECO:0000313" key="3">
    <source>
        <dbReference type="EMBL" id="QDH88729.1"/>
    </source>
</evidence>
<name>A0A514D543_9VIRU</name>
<dbReference type="EMBL" id="MN034306">
    <property type="protein sequence ID" value="QDH88729.1"/>
    <property type="molecule type" value="Genomic_RNA"/>
</dbReference>
<evidence type="ECO:0000256" key="1">
    <source>
        <dbReference type="SAM" id="MobiDB-lite"/>
    </source>
</evidence>
<organism evidence="3">
    <name type="scientific">Leviviridae sp</name>
    <dbReference type="NCBI Taxonomy" id="2027243"/>
    <lineage>
        <taxon>Viruses</taxon>
        <taxon>Riboviria</taxon>
        <taxon>Orthornavirae</taxon>
        <taxon>Lenarviricota</taxon>
        <taxon>Leviviricetes</taxon>
        <taxon>Norzivirales</taxon>
        <taxon>Fiersviridae</taxon>
    </lineage>
</organism>